<organism evidence="3 4">
    <name type="scientific">Haematococcus lacustris</name>
    <name type="common">Green alga</name>
    <name type="synonym">Haematococcus pluvialis</name>
    <dbReference type="NCBI Taxonomy" id="44745"/>
    <lineage>
        <taxon>Eukaryota</taxon>
        <taxon>Viridiplantae</taxon>
        <taxon>Chlorophyta</taxon>
        <taxon>core chlorophytes</taxon>
        <taxon>Chlorophyceae</taxon>
        <taxon>CS clade</taxon>
        <taxon>Chlamydomonadales</taxon>
        <taxon>Haematococcaceae</taxon>
        <taxon>Haematococcus</taxon>
    </lineage>
</organism>
<keyword evidence="2" id="KW-0812">Transmembrane</keyword>
<dbReference type="Proteomes" id="UP000485058">
    <property type="component" value="Unassembled WGS sequence"/>
</dbReference>
<dbReference type="EMBL" id="BLLF01000343">
    <property type="protein sequence ID" value="GFH10754.1"/>
    <property type="molecule type" value="Genomic_DNA"/>
</dbReference>
<comment type="caution">
    <text evidence="3">The sequence shown here is derived from an EMBL/GenBank/DDBJ whole genome shotgun (WGS) entry which is preliminary data.</text>
</comment>
<feature type="compositionally biased region" description="Low complexity" evidence="1">
    <location>
        <begin position="123"/>
        <end position="145"/>
    </location>
</feature>
<feature type="region of interest" description="Disordered" evidence="1">
    <location>
        <begin position="771"/>
        <end position="813"/>
    </location>
</feature>
<keyword evidence="2" id="KW-0472">Membrane</keyword>
<feature type="compositionally biased region" description="Polar residues" evidence="1">
    <location>
        <begin position="165"/>
        <end position="179"/>
    </location>
</feature>
<dbReference type="AlphaFoldDB" id="A0A699YVB4"/>
<feature type="transmembrane region" description="Helical" evidence="2">
    <location>
        <begin position="25"/>
        <end position="51"/>
    </location>
</feature>
<feature type="compositionally biased region" description="Pro residues" evidence="1">
    <location>
        <begin position="279"/>
        <end position="290"/>
    </location>
</feature>
<feature type="compositionally biased region" description="Pro residues" evidence="1">
    <location>
        <begin position="113"/>
        <end position="122"/>
    </location>
</feature>
<evidence type="ECO:0000313" key="4">
    <source>
        <dbReference type="Proteomes" id="UP000485058"/>
    </source>
</evidence>
<feature type="compositionally biased region" description="Pro residues" evidence="1">
    <location>
        <begin position="154"/>
        <end position="163"/>
    </location>
</feature>
<feature type="region of interest" description="Disordered" evidence="1">
    <location>
        <begin position="437"/>
        <end position="576"/>
    </location>
</feature>
<feature type="region of interest" description="Disordered" evidence="1">
    <location>
        <begin position="273"/>
        <end position="339"/>
    </location>
</feature>
<proteinExistence type="predicted"/>
<evidence type="ECO:0000313" key="3">
    <source>
        <dbReference type="EMBL" id="GFH10754.1"/>
    </source>
</evidence>
<protein>
    <submittedName>
        <fullName evidence="3">Uncharacterized protein</fullName>
    </submittedName>
</protein>
<sequence>MHAHAGYGAGVMCLTAHSSCSSQPLALAAATALGALLPLATLFVMCLSTALNPTSCMTRQRRASPTHSPAPPTACMPPNALPLVASMPFLHASTSSRTTAGMLELCQDRSQPVMPPLPPSAAPSPVTSQAATPPWSAPPATVTPPGGSERSPPCFEPGIPPLSPSAASTLERSQASSGGVYSIPRHDLPPPSPKPASAQLPQGYCAAALSCAVQLYDWVDSWLSEADAWLDTQLAWLDRDTARSLLAGTLCLVAGGWAMLRLLGVALGHWRAGHSHHNPSPPANLPPPQPEHAGQQQPVHAAANGNEGGLDTQPLVDAPPSLVPSSEADVPAAGQAGCRRGSWGSLQSTSLDLLACPQVLAGASSSGSCWLGIAAAGQPMPRRQSAADAYERLSLVAAKGQQGAKAVDIPSHKPASEDPGLVSKSRITEVMAVGRATPSLSASPVHHSSPSPKEGWEQTRTTPDPILRPETAPALSALGANSPSLTEGRDQTGAASYPTLHLGPSPSPSLQPDPNQQPGSTCLTHLSPLTSPRGGRSEPAYLARPPLPRPHSSQGWDPDTQAVAPGADDSLPATRQPCAAQCASPAPSSQPVVSSHILTAISTALTVPTASARVQSLTFPGSPTSQSVGAGAPHPAHPTALPAAADSGVLPAATYFAAGLSSSFPRLVQLGWAQASQVLAAGWSNLPRSGSQPLHRQASMGWSPGQGQGGREKPGQLHHRRTSLNDTLNRRSPCSSSSNRAFRPTLCHSSSCGAAGVVASGPASGTAIAESESLGQSNTPGGLRGWLSSRPAQGCNRPRPGSEGTNRMPSWRGGCPPLVQRDAEHQVRKTRHCQLRWHLCFVEWSQARTAGGGKYGARALAWPGGYRSSSGARPGLGVVWGENGRPLCA</sequence>
<evidence type="ECO:0000256" key="1">
    <source>
        <dbReference type="SAM" id="MobiDB-lite"/>
    </source>
</evidence>
<feature type="region of interest" description="Disordered" evidence="1">
    <location>
        <begin position="109"/>
        <end position="199"/>
    </location>
</feature>
<accession>A0A699YVB4</accession>
<gene>
    <name evidence="3" type="ORF">HaLaN_06124</name>
</gene>
<feature type="transmembrane region" description="Helical" evidence="2">
    <location>
        <begin position="245"/>
        <end position="270"/>
    </location>
</feature>
<feature type="compositionally biased region" description="Low complexity" evidence="1">
    <location>
        <begin position="438"/>
        <end position="452"/>
    </location>
</feature>
<feature type="compositionally biased region" description="Low complexity" evidence="1">
    <location>
        <begin position="730"/>
        <end position="740"/>
    </location>
</feature>
<reference evidence="3 4" key="1">
    <citation type="submission" date="2020-02" db="EMBL/GenBank/DDBJ databases">
        <title>Draft genome sequence of Haematococcus lacustris strain NIES-144.</title>
        <authorList>
            <person name="Morimoto D."/>
            <person name="Nakagawa S."/>
            <person name="Yoshida T."/>
            <person name="Sawayama S."/>
        </authorList>
    </citation>
    <scope>NUCLEOTIDE SEQUENCE [LARGE SCALE GENOMIC DNA]</scope>
    <source>
        <strain evidence="3 4">NIES-144</strain>
    </source>
</reference>
<feature type="compositionally biased region" description="Polar residues" evidence="1">
    <location>
        <begin position="512"/>
        <end position="530"/>
    </location>
</feature>
<feature type="region of interest" description="Disordered" evidence="1">
    <location>
        <begin position="689"/>
        <end position="740"/>
    </location>
</feature>
<name>A0A699YVB4_HAELA</name>
<evidence type="ECO:0000256" key="2">
    <source>
        <dbReference type="SAM" id="Phobius"/>
    </source>
</evidence>
<keyword evidence="4" id="KW-1185">Reference proteome</keyword>
<keyword evidence="2" id="KW-1133">Transmembrane helix</keyword>